<name>A0A0R1HQB5_9LACO</name>
<dbReference type="Gene3D" id="3.90.245.10">
    <property type="entry name" value="Ribonucleoside hydrolase-like"/>
    <property type="match status" value="1"/>
</dbReference>
<proteinExistence type="predicted"/>
<feature type="domain" description="Inosine/uridine-preferring nucleoside hydrolase" evidence="3">
    <location>
        <begin position="6"/>
        <end position="301"/>
    </location>
</feature>
<dbReference type="NCBIfam" id="NF007761">
    <property type="entry name" value="PRK10443.1"/>
    <property type="match status" value="1"/>
</dbReference>
<keyword evidence="5" id="KW-1185">Reference proteome</keyword>
<dbReference type="PATRIC" id="fig|1423719.4.peg.1144"/>
<dbReference type="EMBL" id="AZDI01000004">
    <property type="protein sequence ID" value="KRK45892.1"/>
    <property type="molecule type" value="Genomic_DNA"/>
</dbReference>
<dbReference type="Pfam" id="PF01156">
    <property type="entry name" value="IU_nuc_hydro"/>
    <property type="match status" value="1"/>
</dbReference>
<dbReference type="Proteomes" id="UP000051450">
    <property type="component" value="Unassembled WGS sequence"/>
</dbReference>
<evidence type="ECO:0000256" key="1">
    <source>
        <dbReference type="ARBA" id="ARBA00022801"/>
    </source>
</evidence>
<keyword evidence="2" id="KW-0326">Glycosidase</keyword>
<evidence type="ECO:0000259" key="3">
    <source>
        <dbReference type="Pfam" id="PF01156"/>
    </source>
</evidence>
<organism evidence="4 5">
    <name type="scientific">Dellaglioa algida DSM 15638</name>
    <dbReference type="NCBI Taxonomy" id="1423719"/>
    <lineage>
        <taxon>Bacteria</taxon>
        <taxon>Bacillati</taxon>
        <taxon>Bacillota</taxon>
        <taxon>Bacilli</taxon>
        <taxon>Lactobacillales</taxon>
        <taxon>Lactobacillaceae</taxon>
        <taxon>Dellaglioa</taxon>
    </lineage>
</organism>
<dbReference type="SUPFAM" id="SSF53590">
    <property type="entry name" value="Nucleoside hydrolase"/>
    <property type="match status" value="1"/>
</dbReference>
<dbReference type="OrthoDB" id="9797882at2"/>
<dbReference type="GeneID" id="83548066"/>
<evidence type="ECO:0000313" key="4">
    <source>
        <dbReference type="EMBL" id="KRK45892.1"/>
    </source>
</evidence>
<dbReference type="PANTHER" id="PTHR12304">
    <property type="entry name" value="INOSINE-URIDINE PREFERRING NUCLEOSIDE HYDROLASE"/>
    <property type="match status" value="1"/>
</dbReference>
<dbReference type="GO" id="GO:0006152">
    <property type="term" value="P:purine nucleoside catabolic process"/>
    <property type="evidence" value="ECO:0007669"/>
    <property type="project" value="TreeGrafter"/>
</dbReference>
<reference evidence="4 5" key="1">
    <citation type="journal article" date="2015" name="Genome Announc.">
        <title>Expanding the biotechnology potential of lactobacilli through comparative genomics of 213 strains and associated genera.</title>
        <authorList>
            <person name="Sun Z."/>
            <person name="Harris H.M."/>
            <person name="McCann A."/>
            <person name="Guo C."/>
            <person name="Argimon S."/>
            <person name="Zhang W."/>
            <person name="Yang X."/>
            <person name="Jeffery I.B."/>
            <person name="Cooney J.C."/>
            <person name="Kagawa T.F."/>
            <person name="Liu W."/>
            <person name="Song Y."/>
            <person name="Salvetti E."/>
            <person name="Wrobel A."/>
            <person name="Rasinkangas P."/>
            <person name="Parkhill J."/>
            <person name="Rea M.C."/>
            <person name="O'Sullivan O."/>
            <person name="Ritari J."/>
            <person name="Douillard F.P."/>
            <person name="Paul Ross R."/>
            <person name="Yang R."/>
            <person name="Briner A.E."/>
            <person name="Felis G.E."/>
            <person name="de Vos W.M."/>
            <person name="Barrangou R."/>
            <person name="Klaenhammer T.R."/>
            <person name="Caufield P.W."/>
            <person name="Cui Y."/>
            <person name="Zhang H."/>
            <person name="O'Toole P.W."/>
        </authorList>
    </citation>
    <scope>NUCLEOTIDE SEQUENCE [LARGE SCALE GENOMIC DNA]</scope>
    <source>
        <strain evidence="4 5">DSM 15638</strain>
    </source>
</reference>
<dbReference type="RefSeq" id="WP_057974180.1">
    <property type="nucleotide sequence ID" value="NZ_AZDI01000004.1"/>
</dbReference>
<dbReference type="InterPro" id="IPR023186">
    <property type="entry name" value="IUNH"/>
</dbReference>
<dbReference type="GO" id="GO:0008477">
    <property type="term" value="F:purine nucleosidase activity"/>
    <property type="evidence" value="ECO:0007669"/>
    <property type="project" value="TreeGrafter"/>
</dbReference>
<comment type="caution">
    <text evidence="4">The sequence shown here is derived from an EMBL/GenBank/DDBJ whole genome shotgun (WGS) entry which is preliminary data.</text>
</comment>
<gene>
    <name evidence="4" type="ORF">FC66_GL001123</name>
</gene>
<dbReference type="STRING" id="1423719.FC66_GL001123"/>
<dbReference type="PANTHER" id="PTHR12304:SF4">
    <property type="entry name" value="URIDINE NUCLEOSIDASE"/>
    <property type="match status" value="1"/>
</dbReference>
<dbReference type="AlphaFoldDB" id="A0A0R1HQB5"/>
<accession>A0A0R1HQB5</accession>
<dbReference type="InterPro" id="IPR001910">
    <property type="entry name" value="Inosine/uridine_hydrolase_dom"/>
</dbReference>
<keyword evidence="1 4" id="KW-0378">Hydrolase</keyword>
<sequence>MTKTPIILDCDPGHDDALALMMVIASPEFDLRAVTTSAGNQTPDKTFDNACRLLTLMERTDIPVASGNKKPLLQELMIADAVHGDTGVDGTVLPKSEIPATNLTAIELIAETLSKSAEKVTMVVTGPMTNMALFLAVYPELKSKIEKIVFMGGSTDVGNVKPGSEFNIAVDPESAKMVLNDSIPLVMAGLNLTHQAQILDAEIEEIGKINNKVAQSAYGLLKFYGIYYGQEKWGFQGIPLHDPCTIAWMLQPELFTSGHYHVDVEVNGDLTRGETIVDKFDLLGLEKNTEVLLSIDRTKFVELLISKLKKFDELVG</sequence>
<dbReference type="GO" id="GO:0005829">
    <property type="term" value="C:cytosol"/>
    <property type="evidence" value="ECO:0007669"/>
    <property type="project" value="TreeGrafter"/>
</dbReference>
<evidence type="ECO:0000256" key="2">
    <source>
        <dbReference type="ARBA" id="ARBA00023295"/>
    </source>
</evidence>
<protein>
    <submittedName>
        <fullName evidence="4">Ribonucleoside hydrolase 1</fullName>
    </submittedName>
</protein>
<dbReference type="CDD" id="cd02651">
    <property type="entry name" value="nuc_hydro_IU_UC_XIUA"/>
    <property type="match status" value="1"/>
</dbReference>
<evidence type="ECO:0000313" key="5">
    <source>
        <dbReference type="Proteomes" id="UP000051450"/>
    </source>
</evidence>
<dbReference type="InterPro" id="IPR036452">
    <property type="entry name" value="Ribo_hydro-like"/>
</dbReference>